<dbReference type="SMR" id="A0A2Z5H3I2"/>
<organism evidence="1 2">
    <name type="scientific">Escherichia phage SRT7</name>
    <dbReference type="NCBI Taxonomy" id="2268589"/>
    <lineage>
        <taxon>Viruses</taxon>
        <taxon>Duplodnaviria</taxon>
        <taxon>Heunggongvirae</taxon>
        <taxon>Uroviricota</taxon>
        <taxon>Caudoviricetes</taxon>
        <taxon>Autographivirales</taxon>
        <taxon>Autotranscriptaviridae</taxon>
        <taxon>Studiervirinae</taxon>
        <taxon>Foetvirus</taxon>
        <taxon>Foetvirus P1723</taxon>
        <taxon>Foetvirus SRT7</taxon>
    </lineage>
</organism>
<reference evidence="1" key="1">
    <citation type="submission" date="2018-05" db="EMBL/GenBank/DDBJ databases">
        <title>Genome sequence of Escherichia coli phage SRT7.</title>
        <authorList>
            <person name="Fan X."/>
            <person name="Zhao K."/>
            <person name="Song S."/>
            <person name="Zhao Z."/>
        </authorList>
    </citation>
    <scope>NUCLEOTIDE SEQUENCE [LARGE SCALE GENOMIC DNA]</scope>
</reference>
<dbReference type="EMBL" id="MH370477">
    <property type="protein sequence ID" value="AXC34610.1"/>
    <property type="molecule type" value="Genomic_DNA"/>
</dbReference>
<proteinExistence type="predicted"/>
<protein>
    <submittedName>
        <fullName evidence="1">Uncharacterized protein</fullName>
    </submittedName>
</protein>
<sequence>MNKPTYGISQSIMVMYRLLYQLGDRSHDETMAKLKAWHDANKRDYDKREGLFK</sequence>
<dbReference type="KEGG" id="vg:54995234"/>
<dbReference type="RefSeq" id="YP_009804640.1">
    <property type="nucleotide sequence ID" value="NC_048002.1"/>
</dbReference>
<accession>A0A2Z5H3I2</accession>
<dbReference type="Proteomes" id="UP000252591">
    <property type="component" value="Segment"/>
</dbReference>
<name>A0A2Z5H3I2_9CAUD</name>
<evidence type="ECO:0000313" key="1">
    <source>
        <dbReference type="EMBL" id="AXC34610.1"/>
    </source>
</evidence>
<keyword evidence="2" id="KW-1185">Reference proteome</keyword>
<evidence type="ECO:0000313" key="2">
    <source>
        <dbReference type="Proteomes" id="UP000252591"/>
    </source>
</evidence>
<dbReference type="GeneID" id="54995234"/>